<dbReference type="AlphaFoldDB" id="A0A4U5MQ38"/>
<feature type="transmembrane region" description="Helical" evidence="2">
    <location>
        <begin position="12"/>
        <end position="32"/>
    </location>
</feature>
<gene>
    <name evidence="3" type="ORF">L596_019312</name>
</gene>
<sequence>MAFKSTSLKRLLIAFGIGCGVSALGTSLFLWYRRKNREITPLVRLQSFSEMSTASGDSVLSASTSFPGSEASFSDFVGSPSSVTSSLTSISSDSTYFENTPLTPCVVKPFDCANPLACCLTAPKERKKKTKKRSSGESGDSKKEKPIKLTNVISCDCRNRNTDELPSDDTGSFDSDWDFDADLNIPNIHPIAFERFVPSDLTVPPAEGERQKRSSPESDPRAQEADHAEHPDALPPDPQCDSLRASTRAAPP</sequence>
<keyword evidence="2" id="KW-0812">Transmembrane</keyword>
<dbReference type="EMBL" id="AZBU02000006">
    <property type="protein sequence ID" value="TKR71767.1"/>
    <property type="molecule type" value="Genomic_DNA"/>
</dbReference>
<keyword evidence="2" id="KW-1133">Transmembrane helix</keyword>
<reference evidence="3 4" key="1">
    <citation type="journal article" date="2015" name="Genome Biol.">
        <title>Comparative genomics of Steinernema reveals deeply conserved gene regulatory networks.</title>
        <authorList>
            <person name="Dillman A.R."/>
            <person name="Macchietto M."/>
            <person name="Porter C.F."/>
            <person name="Rogers A."/>
            <person name="Williams B."/>
            <person name="Antoshechkin I."/>
            <person name="Lee M.M."/>
            <person name="Goodwin Z."/>
            <person name="Lu X."/>
            <person name="Lewis E.E."/>
            <person name="Goodrich-Blair H."/>
            <person name="Stock S.P."/>
            <person name="Adams B.J."/>
            <person name="Sternberg P.W."/>
            <person name="Mortazavi A."/>
        </authorList>
    </citation>
    <scope>NUCLEOTIDE SEQUENCE [LARGE SCALE GENOMIC DNA]</scope>
    <source>
        <strain evidence="3 4">ALL</strain>
    </source>
</reference>
<keyword evidence="2" id="KW-0472">Membrane</keyword>
<reference evidence="3 4" key="2">
    <citation type="journal article" date="2019" name="G3 (Bethesda)">
        <title>Hybrid Assembly of the Genome of the Entomopathogenic Nematode Steinernema carpocapsae Identifies the X-Chromosome.</title>
        <authorList>
            <person name="Serra L."/>
            <person name="Macchietto M."/>
            <person name="Macias-Munoz A."/>
            <person name="McGill C.J."/>
            <person name="Rodriguez I.M."/>
            <person name="Rodriguez B."/>
            <person name="Murad R."/>
            <person name="Mortazavi A."/>
        </authorList>
    </citation>
    <scope>NUCLEOTIDE SEQUENCE [LARGE SCALE GENOMIC DNA]</scope>
    <source>
        <strain evidence="3 4">ALL</strain>
    </source>
</reference>
<proteinExistence type="predicted"/>
<evidence type="ECO:0000313" key="4">
    <source>
        <dbReference type="Proteomes" id="UP000298663"/>
    </source>
</evidence>
<protein>
    <submittedName>
        <fullName evidence="3">Uncharacterized protein</fullName>
    </submittedName>
</protein>
<dbReference type="OrthoDB" id="5908584at2759"/>
<dbReference type="Proteomes" id="UP000298663">
    <property type="component" value="Unassembled WGS sequence"/>
</dbReference>
<evidence type="ECO:0000256" key="1">
    <source>
        <dbReference type="SAM" id="MobiDB-lite"/>
    </source>
</evidence>
<evidence type="ECO:0000256" key="2">
    <source>
        <dbReference type="SAM" id="Phobius"/>
    </source>
</evidence>
<feature type="compositionally biased region" description="Basic and acidic residues" evidence="1">
    <location>
        <begin position="207"/>
        <end position="232"/>
    </location>
</feature>
<feature type="region of interest" description="Disordered" evidence="1">
    <location>
        <begin position="199"/>
        <end position="252"/>
    </location>
</feature>
<evidence type="ECO:0000313" key="3">
    <source>
        <dbReference type="EMBL" id="TKR71767.1"/>
    </source>
</evidence>
<organism evidence="3 4">
    <name type="scientific">Steinernema carpocapsae</name>
    <name type="common">Entomopathogenic nematode</name>
    <dbReference type="NCBI Taxonomy" id="34508"/>
    <lineage>
        <taxon>Eukaryota</taxon>
        <taxon>Metazoa</taxon>
        <taxon>Ecdysozoa</taxon>
        <taxon>Nematoda</taxon>
        <taxon>Chromadorea</taxon>
        <taxon>Rhabditida</taxon>
        <taxon>Tylenchina</taxon>
        <taxon>Panagrolaimomorpha</taxon>
        <taxon>Strongyloidoidea</taxon>
        <taxon>Steinernematidae</taxon>
        <taxon>Steinernema</taxon>
    </lineage>
</organism>
<name>A0A4U5MQ38_STECR</name>
<comment type="caution">
    <text evidence="3">The sequence shown here is derived from an EMBL/GenBank/DDBJ whole genome shotgun (WGS) entry which is preliminary data.</text>
</comment>
<accession>A0A4U5MQ38</accession>
<keyword evidence="4" id="KW-1185">Reference proteome</keyword>